<keyword evidence="2" id="KW-1185">Reference proteome</keyword>
<sequence>MQVAGFDGAPARLDGVEVRVGVRVGVPDDDPWARDVDGAAEVVEVDGVG</sequence>
<protein>
    <submittedName>
        <fullName evidence="1">Uncharacterized protein</fullName>
    </submittedName>
</protein>
<accession>A0A853DFU6</accession>
<reference evidence="1 2" key="1">
    <citation type="submission" date="2020-07" db="EMBL/GenBank/DDBJ databases">
        <title>Sequencing the genomes of 1000 actinobacteria strains.</title>
        <authorList>
            <person name="Klenk H.-P."/>
        </authorList>
    </citation>
    <scope>NUCLEOTIDE SEQUENCE [LARGE SCALE GENOMIC DNA]</scope>
    <source>
        <strain evidence="1 2">DSM 29531</strain>
    </source>
</reference>
<dbReference type="Proteomes" id="UP000571817">
    <property type="component" value="Unassembled WGS sequence"/>
</dbReference>
<gene>
    <name evidence="1" type="ORF">HNR15_000724</name>
</gene>
<evidence type="ECO:0000313" key="1">
    <source>
        <dbReference type="EMBL" id="NYJ73761.1"/>
    </source>
</evidence>
<dbReference type="AlphaFoldDB" id="A0A853DFU6"/>
<dbReference type="EMBL" id="JACCFW010000001">
    <property type="protein sequence ID" value="NYJ73761.1"/>
    <property type="molecule type" value="Genomic_DNA"/>
</dbReference>
<evidence type="ECO:0000313" key="2">
    <source>
        <dbReference type="Proteomes" id="UP000571817"/>
    </source>
</evidence>
<dbReference type="RefSeq" id="WP_179479215.1">
    <property type="nucleotide sequence ID" value="NZ_JACCFW010000001.1"/>
</dbReference>
<name>A0A853DFU6_9MICO</name>
<organism evidence="1 2">
    <name type="scientific">Allobranchiibius huperziae</name>
    <dbReference type="NCBI Taxonomy" id="1874116"/>
    <lineage>
        <taxon>Bacteria</taxon>
        <taxon>Bacillati</taxon>
        <taxon>Actinomycetota</taxon>
        <taxon>Actinomycetes</taxon>
        <taxon>Micrococcales</taxon>
        <taxon>Dermacoccaceae</taxon>
        <taxon>Allobranchiibius</taxon>
    </lineage>
</organism>
<comment type="caution">
    <text evidence="1">The sequence shown here is derived from an EMBL/GenBank/DDBJ whole genome shotgun (WGS) entry which is preliminary data.</text>
</comment>
<proteinExistence type="predicted"/>